<evidence type="ECO:0000256" key="16">
    <source>
        <dbReference type="ARBA" id="ARBA00044317"/>
    </source>
</evidence>
<feature type="compositionally biased region" description="Acidic residues" evidence="17">
    <location>
        <begin position="604"/>
        <end position="613"/>
    </location>
</feature>
<dbReference type="CDD" id="cd15482">
    <property type="entry name" value="Sialidase_non-viral"/>
    <property type="match status" value="1"/>
</dbReference>
<feature type="transmembrane region" description="Helical" evidence="18">
    <location>
        <begin position="70"/>
        <end position="90"/>
    </location>
</feature>
<comment type="catalytic activity">
    <reaction evidence="12">
        <text>H(+)(in) = H(+)(out)</text>
        <dbReference type="Rhea" id="RHEA:34979"/>
        <dbReference type="ChEBI" id="CHEBI:15378"/>
    </reaction>
</comment>
<feature type="transmembrane region" description="Helical" evidence="18">
    <location>
        <begin position="1733"/>
        <end position="1754"/>
    </location>
</feature>
<feature type="region of interest" description="Disordered" evidence="17">
    <location>
        <begin position="433"/>
        <end position="496"/>
    </location>
</feature>
<keyword evidence="11" id="KW-0407">Ion channel</keyword>
<evidence type="ECO:0000256" key="1">
    <source>
        <dbReference type="ARBA" id="ARBA00004141"/>
    </source>
</evidence>
<gene>
    <name evidence="19" type="ORF">FNF29_03913</name>
</gene>
<feature type="compositionally biased region" description="Basic and acidic residues" evidence="17">
    <location>
        <begin position="1804"/>
        <end position="1816"/>
    </location>
</feature>
<feature type="region of interest" description="Disordered" evidence="17">
    <location>
        <begin position="594"/>
        <end position="634"/>
    </location>
</feature>
<evidence type="ECO:0000256" key="5">
    <source>
        <dbReference type="ARBA" id="ARBA00022692"/>
    </source>
</evidence>
<evidence type="ECO:0000256" key="2">
    <source>
        <dbReference type="ARBA" id="ARBA00006920"/>
    </source>
</evidence>
<dbReference type="PANTHER" id="PTHR31462">
    <property type="entry name" value="ENDOSOMAL/LYSOSOMAL POTASSIUM CHANNEL TMEM175"/>
    <property type="match status" value="1"/>
</dbReference>
<feature type="compositionally biased region" description="Low complexity" evidence="17">
    <location>
        <begin position="439"/>
        <end position="456"/>
    </location>
</feature>
<feature type="compositionally biased region" description="Basic residues" evidence="17">
    <location>
        <begin position="1830"/>
        <end position="1858"/>
    </location>
</feature>
<evidence type="ECO:0000256" key="3">
    <source>
        <dbReference type="ARBA" id="ARBA00022448"/>
    </source>
</evidence>
<feature type="region of interest" description="Disordered" evidence="17">
    <location>
        <begin position="409"/>
        <end position="428"/>
    </location>
</feature>
<name>A0A5A8CIB0_CAFRO</name>
<evidence type="ECO:0000256" key="12">
    <source>
        <dbReference type="ARBA" id="ARBA00024169"/>
    </source>
</evidence>
<dbReference type="GO" id="GO:0015252">
    <property type="term" value="F:proton channel activity"/>
    <property type="evidence" value="ECO:0007669"/>
    <property type="project" value="InterPro"/>
</dbReference>
<feature type="transmembrane region" description="Helical" evidence="18">
    <location>
        <begin position="133"/>
        <end position="156"/>
    </location>
</feature>
<dbReference type="Gene3D" id="2.120.10.80">
    <property type="entry name" value="Kelch-type beta propeller"/>
    <property type="match status" value="1"/>
</dbReference>
<keyword evidence="10 18" id="KW-0472">Membrane</keyword>
<feature type="transmembrane region" description="Helical" evidence="18">
    <location>
        <begin position="201"/>
        <end position="224"/>
    </location>
</feature>
<feature type="transmembrane region" description="Helical" evidence="18">
    <location>
        <begin position="102"/>
        <end position="121"/>
    </location>
</feature>
<sequence>MPGPGPGAFTAAEKASSLFEHERVGAFADAILAIFATVAAVPLAKVEVEPPEDGGELSAWDVLEAKATNMLLYMITFAIVGSAFVDSMRLTHRARVMRRRAMVPFVFFLLSTSLIPLGFILTQSSRTSQPDPLAITAYFALMILSKMASLVLRCVLRPVLRVEYPMQDAVETCTAVAYMFGCLALIGVSWMLSALHATASLVWYATPCLGFVARMGPSFLACCCRQEVAEAKSHIRIHGRWLLDRERMAAFTDGVLAISATFTLLEIRAPASLDGVGTASPVGPSRSIGEPENGGFATYIQHHWRDLLSYAASFSVILQLWVTHRETTSAVPRFGKVLRSLNLLSCMVAALIPFSMSLVVNFPDDATASVFSLVVVAVSSGAMALLPVMGRWWMRDLQGIPLLSLELFEEEEEEGEEEEADAEAEAERGGLGLREDLPGRAAGQAASAAGRPIAQRRAGDPARPLGEWGGADEGSEGPGSLPGGAGGERQGGPVSRADRDDAWITAALAGQGGSGAGAGAGAAGGAGAPMPFATASSREGDAGAALRAPGEVRRGRSVGEDSYYGFLVEDDPGADSKTDGRDMARAARQLRAAAVRPGSVLPEAAEEDGDGSDTGDARRFSGGYGGGSTARASPLRSGAWQSRAFGGRDEVGDGADGLSSMAGGGGALGEALLVRHGGGGYHPKTLPAALEEHLVRLLAARALVLPAVALLVIPVVLAVPGIGLLLLPLVWVVVGAIGWAEHSLRSPRAVPSLVVRVLLCWTGQPRAIPGVGAVYAMHEGPCCCCFALRRSRAALCCNPAFDLDSESSHVAKRSVNEARKVVAAAMAQGTRVPRPYSPALPPAAVGQGGSLAGTPLQTPDAAGSRSTARAGDIYHGQGDDDDDDDDGLPLMIAQSSRGAVDVGRSTELVSRSPAMWAGSLLVVAALGVLRPLGGLASNFAQLSGTERQRTASTTRTGWTARYGAAVAVKENPRVADGVELPERERSRLYLLGGDDYLHTPGSGGYRNDVWYTTGESNIAVNSVVEKNQFGAALPRIVSTTSWVESLDQTPPQGIGYKEWLCCLPEVNWECDFVSCSPIDPFQGQRRWSPRRDHAAVTVKNLKLFVMGGRARALEDIPAAEAIGGIIPPRGRWRERSILMGDVWMSTDGEDWSLVTPGCYVHQPGIVPGKGLPVQRCRSTLECWSKKLGPTRCNNGVCECTMWSPREQFAAAAVDSELFVMGGRTYMPLQACGAYRCGTEYTRFLDDVWRSSDDGRTWEQLKPLGNGQWAPRAGFGLAVAGGYFWLAAGRGGATTDYTSNPLFNDVWRSTDGVTWTQNVTSAPWRPRTNAQLVGSGQTLLLIGGSVEVPPLPSPSPLPAAGQAAAAAAQAPVHRILGSDPSPSPLPTLEGETVSGIRLLPVDEVWTFDIGSTTATNEWLRDYRPGTPQTGYVGLNTTVEQAFNLSSAEGLAMRAAGTATVYALSAAPARTVRKLRLGQTTPAWPNGDGSQREACFFVKWAQAITELCETRRRPFDGEYAVGITIIEGSVAAAALRSGATVDSLVSEATQRTTLERLETDEELGGLTGCDDRAEEITLDPRDTDVVCKELPAARESHSAAEMDGKVYVMAGYERQSTSAADAWYRDPVLPGTVITQAPRSSTSETIFEFAASEEACIFEWRIFELPGLVKATVPGTGVEVRNWTRQLPPVDIVDFIYAGFFRVEVRAVDPAGNRDQTSLPGVNVYAWEYVPPIPWGWIILGIILGLLFLIFGLYYYRRYRRRKAMERYAQQRIKRKIKAVAEGDWRNAYQGGKKKKKRKGKSKKRTERERRAKEGGKDGKRKRKGADDDKKKSKKKKKGKKDKKDKKGKKGAKGKKGKKL</sequence>
<evidence type="ECO:0000256" key="11">
    <source>
        <dbReference type="ARBA" id="ARBA00023303"/>
    </source>
</evidence>
<evidence type="ECO:0000256" key="9">
    <source>
        <dbReference type="ARBA" id="ARBA00023065"/>
    </source>
</evidence>
<evidence type="ECO:0000256" key="7">
    <source>
        <dbReference type="ARBA" id="ARBA00022958"/>
    </source>
</evidence>
<feature type="compositionally biased region" description="Basic residues" evidence="17">
    <location>
        <begin position="1790"/>
        <end position="1803"/>
    </location>
</feature>
<comment type="similarity">
    <text evidence="2">Belongs to the TMEM175 family.</text>
</comment>
<evidence type="ECO:0000256" key="14">
    <source>
        <dbReference type="ARBA" id="ARBA00034430"/>
    </source>
</evidence>
<comment type="catalytic activity">
    <reaction evidence="14">
        <text>K(+)(in) = K(+)(out)</text>
        <dbReference type="Rhea" id="RHEA:29463"/>
        <dbReference type="ChEBI" id="CHEBI:29103"/>
    </reaction>
</comment>
<feature type="transmembrane region" description="Helical" evidence="18">
    <location>
        <begin position="176"/>
        <end position="195"/>
    </location>
</feature>
<feature type="region of interest" description="Disordered" evidence="17">
    <location>
        <begin position="833"/>
        <end position="888"/>
    </location>
</feature>
<feature type="region of interest" description="Disordered" evidence="17">
    <location>
        <begin position="1786"/>
        <end position="1858"/>
    </location>
</feature>
<feature type="transmembrane region" description="Helical" evidence="18">
    <location>
        <begin position="366"/>
        <end position="388"/>
    </location>
</feature>
<evidence type="ECO:0000313" key="20">
    <source>
        <dbReference type="Proteomes" id="UP000323011"/>
    </source>
</evidence>
<evidence type="ECO:0000256" key="8">
    <source>
        <dbReference type="ARBA" id="ARBA00022989"/>
    </source>
</evidence>
<dbReference type="EMBL" id="VLTN01000021">
    <property type="protein sequence ID" value="KAA0152347.1"/>
    <property type="molecule type" value="Genomic_DNA"/>
</dbReference>
<dbReference type="InterPro" id="IPR010617">
    <property type="entry name" value="TMEM175-like"/>
</dbReference>
<dbReference type="Pfam" id="PF06736">
    <property type="entry name" value="TMEM175"/>
    <property type="match status" value="2"/>
</dbReference>
<keyword evidence="7" id="KW-0630">Potassium</keyword>
<keyword evidence="8 18" id="KW-1133">Transmembrane helix</keyword>
<evidence type="ECO:0000256" key="17">
    <source>
        <dbReference type="SAM" id="MobiDB-lite"/>
    </source>
</evidence>
<evidence type="ECO:0000256" key="4">
    <source>
        <dbReference type="ARBA" id="ARBA00022538"/>
    </source>
</evidence>
<feature type="transmembrane region" description="Helical" evidence="18">
    <location>
        <begin position="341"/>
        <end position="360"/>
    </location>
</feature>
<keyword evidence="3" id="KW-0813">Transport</keyword>
<dbReference type="GO" id="GO:0005267">
    <property type="term" value="F:potassium channel activity"/>
    <property type="evidence" value="ECO:0007669"/>
    <property type="project" value="UniProtKB-KW"/>
</dbReference>
<protein>
    <recommendedName>
        <fullName evidence="15">Endosomal/lysosomal proton channel TMEM175</fullName>
    </recommendedName>
    <alternativeName>
        <fullName evidence="16">Potassium channel TMEM175</fullName>
    </alternativeName>
    <alternativeName>
        <fullName evidence="13">Transmembrane protein 175</fullName>
    </alternativeName>
</protein>
<evidence type="ECO:0000256" key="18">
    <source>
        <dbReference type="SAM" id="Phobius"/>
    </source>
</evidence>
<keyword evidence="20" id="KW-1185">Reference proteome</keyword>
<keyword evidence="9" id="KW-0406">Ion transport</keyword>
<evidence type="ECO:0000313" key="19">
    <source>
        <dbReference type="EMBL" id="KAA0152347.1"/>
    </source>
</evidence>
<accession>A0A5A8CIB0</accession>
<keyword evidence="6" id="KW-0631">Potassium channel</keyword>
<evidence type="ECO:0000256" key="6">
    <source>
        <dbReference type="ARBA" id="ARBA00022826"/>
    </source>
</evidence>
<dbReference type="PANTHER" id="PTHR31462:SF5">
    <property type="entry name" value="ENDOSOMAL_LYSOSOMAL PROTON CHANNEL TMEM175"/>
    <property type="match status" value="1"/>
</dbReference>
<evidence type="ECO:0000256" key="10">
    <source>
        <dbReference type="ARBA" id="ARBA00023136"/>
    </source>
</evidence>
<keyword evidence="4" id="KW-0633">Potassium transport</keyword>
<keyword evidence="5 18" id="KW-0812">Transmembrane</keyword>
<feature type="compositionally biased region" description="Gly residues" evidence="17">
    <location>
        <begin position="467"/>
        <end position="490"/>
    </location>
</feature>
<proteinExistence type="inferred from homology"/>
<comment type="caution">
    <text evidence="19">The sequence shown here is derived from an EMBL/GenBank/DDBJ whole genome shotgun (WGS) entry which is preliminary data.</text>
</comment>
<evidence type="ECO:0000256" key="15">
    <source>
        <dbReference type="ARBA" id="ARBA00034544"/>
    </source>
</evidence>
<feature type="compositionally biased region" description="Acidic residues" evidence="17">
    <location>
        <begin position="409"/>
        <end position="424"/>
    </location>
</feature>
<dbReference type="InterPro" id="IPR015915">
    <property type="entry name" value="Kelch-typ_b-propeller"/>
</dbReference>
<comment type="subcellular location">
    <subcellularLocation>
        <location evidence="1">Membrane</location>
        <topology evidence="1">Multi-pass membrane protein</topology>
    </subcellularLocation>
</comment>
<dbReference type="SUPFAM" id="SSF117281">
    <property type="entry name" value="Kelch motif"/>
    <property type="match status" value="1"/>
</dbReference>
<dbReference type="GO" id="GO:0016020">
    <property type="term" value="C:membrane"/>
    <property type="evidence" value="ECO:0007669"/>
    <property type="project" value="UniProtKB-SubCell"/>
</dbReference>
<reference evidence="19 20" key="1">
    <citation type="submission" date="2019-07" db="EMBL/GenBank/DDBJ databases">
        <title>Genomes of Cafeteria roenbergensis.</title>
        <authorList>
            <person name="Fischer M.G."/>
            <person name="Hackl T."/>
            <person name="Roman M."/>
        </authorList>
    </citation>
    <scope>NUCLEOTIDE SEQUENCE [LARGE SCALE GENOMIC DNA]</scope>
    <source>
        <strain evidence="19 20">BVI</strain>
    </source>
</reference>
<dbReference type="Proteomes" id="UP000323011">
    <property type="component" value="Unassembled WGS sequence"/>
</dbReference>
<feature type="transmembrane region" description="Helical" evidence="18">
    <location>
        <begin position="694"/>
        <end position="716"/>
    </location>
</feature>
<organism evidence="19 20">
    <name type="scientific">Cafeteria roenbergensis</name>
    <name type="common">Marine flagellate</name>
    <dbReference type="NCBI Taxonomy" id="33653"/>
    <lineage>
        <taxon>Eukaryota</taxon>
        <taxon>Sar</taxon>
        <taxon>Stramenopiles</taxon>
        <taxon>Bigyra</taxon>
        <taxon>Opalozoa</taxon>
        <taxon>Bicosoecida</taxon>
        <taxon>Cafeteriaceae</taxon>
        <taxon>Cafeteria</taxon>
    </lineage>
</organism>
<evidence type="ECO:0000256" key="13">
    <source>
        <dbReference type="ARBA" id="ARBA00030477"/>
    </source>
</evidence>